<gene>
    <name evidence="11" type="primary">ileS</name>
    <name evidence="14" type="ORF">SAMN02745136_05574</name>
</gene>
<dbReference type="InterPro" id="IPR009008">
    <property type="entry name" value="Val/Leu/Ile-tRNA-synth_edit"/>
</dbReference>
<evidence type="ECO:0000256" key="1">
    <source>
        <dbReference type="ARBA" id="ARBA00022490"/>
    </source>
</evidence>
<organism evidence="14 15">
    <name type="scientific">Anaerocolumna jejuensis DSM 15929</name>
    <dbReference type="NCBI Taxonomy" id="1121322"/>
    <lineage>
        <taxon>Bacteria</taxon>
        <taxon>Bacillati</taxon>
        <taxon>Bacillota</taxon>
        <taxon>Clostridia</taxon>
        <taxon>Lachnospirales</taxon>
        <taxon>Lachnospiraceae</taxon>
        <taxon>Anaerocolumna</taxon>
    </lineage>
</organism>
<comment type="domain">
    <text evidence="11">IleRS has two distinct active sites: one for aminoacylation and one for editing. The misactivated valine is translocated from the active site to the editing site, which sterically excludes the correctly activated isoleucine. The single editing site contains two valyl binding pockets, one specific for each substrate (Val-AMP or Val-tRNA(Ile)).</text>
</comment>
<dbReference type="GO" id="GO:0004822">
    <property type="term" value="F:isoleucine-tRNA ligase activity"/>
    <property type="evidence" value="ECO:0007669"/>
    <property type="project" value="UniProtKB-UniRule"/>
</dbReference>
<evidence type="ECO:0000256" key="4">
    <source>
        <dbReference type="ARBA" id="ARBA00022741"/>
    </source>
</evidence>
<keyword evidence="1 11" id="KW-0963">Cytoplasm</keyword>
<evidence type="ECO:0000256" key="3">
    <source>
        <dbReference type="ARBA" id="ARBA00022723"/>
    </source>
</evidence>
<dbReference type="Gene3D" id="1.10.730.10">
    <property type="entry name" value="Isoleucyl-tRNA Synthetase, Domain 1"/>
    <property type="match status" value="1"/>
</dbReference>
<dbReference type="InterPro" id="IPR009080">
    <property type="entry name" value="tRNAsynth_Ia_anticodon-bd"/>
</dbReference>
<dbReference type="STRING" id="1121322.SAMN02745136_05574"/>
<feature type="binding site" evidence="11">
    <location>
        <position position="607"/>
    </location>
    <ligand>
        <name>ATP</name>
        <dbReference type="ChEBI" id="CHEBI:30616"/>
    </ligand>
</feature>
<keyword evidence="3 11" id="KW-0479">Metal-binding</keyword>
<keyword evidence="4 11" id="KW-0547">Nucleotide-binding</keyword>
<name>A0A1M7D0G4_9FIRM</name>
<dbReference type="SUPFAM" id="SSF47323">
    <property type="entry name" value="Anticodon-binding domain of a subclass of class I aminoacyl-tRNA synthetases"/>
    <property type="match status" value="1"/>
</dbReference>
<dbReference type="PRINTS" id="PR00984">
    <property type="entry name" value="TRNASYNTHILE"/>
</dbReference>
<dbReference type="InterPro" id="IPR023586">
    <property type="entry name" value="Ile-tRNA-ligase_type2"/>
</dbReference>
<dbReference type="AlphaFoldDB" id="A0A1M7D0G4"/>
<dbReference type="PANTHER" id="PTHR42780">
    <property type="entry name" value="SOLEUCYL-TRNA SYNTHETASE"/>
    <property type="match status" value="1"/>
</dbReference>
<evidence type="ECO:0000256" key="5">
    <source>
        <dbReference type="ARBA" id="ARBA00022833"/>
    </source>
</evidence>
<dbReference type="SUPFAM" id="SSF52374">
    <property type="entry name" value="Nucleotidylyl transferase"/>
    <property type="match status" value="1"/>
</dbReference>
<keyword evidence="5 11" id="KW-0862">Zinc</keyword>
<sequence>MKYEELSGKPDAAKIQDEVLEFWKTENIFKKSVEKEAGKEVVFYDGPPFPTGKPHHGTVLVSFIKDMIARYWTMRGYIVPRVWGWDCHGLPIENQAEALLEISDKNEIEKNLGIDKFNEKCFEIVSKNNDSWKEYVEQMARWVDYEGAYKTMNTDYMESVMWAFKQCYDKGLIYRDYRVTPYCMHCETSLSISDTRESDSTRLRQDRWIIAKFKTEMSMNEKPVYLLAWTTTPWTLPSNLCLAVGEKLIYSFVEMKDEIFVACKNTLQNFEKIFGDSPSIIKECKGEELAGVQYEPLFEYFADKKEEGAFRVVTADYIGEDEGVGIVHTAPAFGEDDYWTCKKNRIPLVNPVDEKGHFTEEVTDFYDPNTEKNVIEMNPVIIRFLYENGKAVADGTIEHNYPHCWRCKRPLIYKAMDAWYFNIDKIKGRLIELNEEINWIPETVKGGRFGNWLENARDWNISRNRYWSTPIPIWECEECGERKVMGSIEEIYEAIGIRLTNLHRQYMDKVTFQCKCCGKTMRRVPEVLDCWFESGSVPFAQKHYPFENKEWFESHFPSDFIVEYTGQIRCWFYYLHVLAVALFDKNAFQNCIVHGTILAKDGKKLSKSSKNYTDPMQLMKQYGTDAFRLYLYQTNAMLIGDLLFDESGIQDAYQQIILPYWNACNFFISYANIDGFKSEESEVLQTDNQMDKWILAKLYETVQSITGNMDIYRVDKYVEYLVSLVDGLTNWYIRRSRRRFWNSGMSGDKKSAYQTMYYVLVNLTKLLAPAAPIISEKIYKTLTGEYSVHLTGWPNIPKEYQEEELLSKVALVQNIIYLARTIRNKNRIKNRQPLSDLKIALSDNNSNTVVEEFRDIISEELNVKNIEILNEVENIAEINLAPNFNEIHNKYPDRISDIIKAIKSKKFELRDREVLLTINNIKESFDSSIILVTYRAKEGQHVASNNGIVVSLDLTLSEELKQEGLARDIVRNIQEARKLIGCEITDTILLEFEGEAPENWMDYICKETLGKMIKVENPAKVISVETDNEKDLLIKIGK</sequence>
<reference evidence="14 15" key="1">
    <citation type="submission" date="2016-11" db="EMBL/GenBank/DDBJ databases">
        <authorList>
            <person name="Jaros S."/>
            <person name="Januszkiewicz K."/>
            <person name="Wedrychowicz H."/>
        </authorList>
    </citation>
    <scope>NUCLEOTIDE SEQUENCE [LARGE SCALE GENOMIC DNA]</scope>
    <source>
        <strain evidence="14 15">DSM 15929</strain>
    </source>
</reference>
<dbReference type="RefSeq" id="WP_073280450.1">
    <property type="nucleotide sequence ID" value="NZ_FRAC01000048.1"/>
</dbReference>
<evidence type="ECO:0000259" key="12">
    <source>
        <dbReference type="Pfam" id="PF00133"/>
    </source>
</evidence>
<dbReference type="GO" id="GO:0005524">
    <property type="term" value="F:ATP binding"/>
    <property type="evidence" value="ECO:0007669"/>
    <property type="project" value="UniProtKB-UniRule"/>
</dbReference>
<feature type="short sequence motif" description="'HIGH' region" evidence="11">
    <location>
        <begin position="48"/>
        <end position="58"/>
    </location>
</feature>
<dbReference type="FunFam" id="3.40.50.620:FF:000075">
    <property type="entry name" value="Isoleucine--tRNA ligase"/>
    <property type="match status" value="1"/>
</dbReference>
<evidence type="ECO:0000256" key="7">
    <source>
        <dbReference type="ARBA" id="ARBA00022917"/>
    </source>
</evidence>
<evidence type="ECO:0000256" key="8">
    <source>
        <dbReference type="ARBA" id="ARBA00023146"/>
    </source>
</evidence>
<keyword evidence="7 11" id="KW-0648">Protein biosynthesis</keyword>
<evidence type="ECO:0000256" key="6">
    <source>
        <dbReference type="ARBA" id="ARBA00022840"/>
    </source>
</evidence>
<dbReference type="Pfam" id="PF00133">
    <property type="entry name" value="tRNA-synt_1"/>
    <property type="match status" value="1"/>
</dbReference>
<dbReference type="Proteomes" id="UP000184386">
    <property type="component" value="Unassembled WGS sequence"/>
</dbReference>
<dbReference type="Pfam" id="PF08264">
    <property type="entry name" value="Anticodon_1"/>
    <property type="match status" value="1"/>
</dbReference>
<accession>A0A1M7D0G4</accession>
<dbReference type="InterPro" id="IPR013155">
    <property type="entry name" value="M/V/L/I-tRNA-synth_anticd-bd"/>
</dbReference>
<dbReference type="PANTHER" id="PTHR42780:SF1">
    <property type="entry name" value="ISOLEUCINE--TRNA LIGASE, CYTOPLASMIC"/>
    <property type="match status" value="1"/>
</dbReference>
<dbReference type="GO" id="GO:0005737">
    <property type="term" value="C:cytoplasm"/>
    <property type="evidence" value="ECO:0007669"/>
    <property type="project" value="UniProtKB-SubCell"/>
</dbReference>
<keyword evidence="2 11" id="KW-0436">Ligase</keyword>
<keyword evidence="15" id="KW-1185">Reference proteome</keyword>
<dbReference type="InterPro" id="IPR002300">
    <property type="entry name" value="aa-tRNA-synth_Ia"/>
</dbReference>
<comment type="subcellular location">
    <subcellularLocation>
        <location evidence="11">Cytoplasm</location>
    </subcellularLocation>
</comment>
<evidence type="ECO:0000313" key="14">
    <source>
        <dbReference type="EMBL" id="SHL72938.1"/>
    </source>
</evidence>
<dbReference type="InterPro" id="IPR033709">
    <property type="entry name" value="Anticodon_Ile_ABEc"/>
</dbReference>
<keyword evidence="6 11" id="KW-0067">ATP-binding</keyword>
<dbReference type="HAMAP" id="MF_02003">
    <property type="entry name" value="Ile_tRNA_synth_type2"/>
    <property type="match status" value="1"/>
</dbReference>
<evidence type="ECO:0000313" key="15">
    <source>
        <dbReference type="Proteomes" id="UP000184386"/>
    </source>
</evidence>
<feature type="domain" description="Aminoacyl-tRNA synthetase class Ia" evidence="12">
    <location>
        <begin position="19"/>
        <end position="635"/>
    </location>
</feature>
<dbReference type="GO" id="GO:0006428">
    <property type="term" value="P:isoleucyl-tRNA aminoacylation"/>
    <property type="evidence" value="ECO:0007669"/>
    <property type="project" value="UniProtKB-UniRule"/>
</dbReference>
<dbReference type="InterPro" id="IPR014729">
    <property type="entry name" value="Rossmann-like_a/b/a_fold"/>
</dbReference>
<dbReference type="CDD" id="cd07961">
    <property type="entry name" value="Anticodon_Ia_Ile_ABEc"/>
    <property type="match status" value="1"/>
</dbReference>
<dbReference type="CDD" id="cd00818">
    <property type="entry name" value="IleRS_core"/>
    <property type="match status" value="1"/>
</dbReference>
<protein>
    <recommendedName>
        <fullName evidence="11">Isoleucine--tRNA ligase</fullName>
        <ecNumber evidence="11">6.1.1.5</ecNumber>
    </recommendedName>
    <alternativeName>
        <fullName evidence="11">Isoleucyl-tRNA synthetase</fullName>
        <shortName evidence="11">IleRS</shortName>
    </alternativeName>
</protein>
<proteinExistence type="inferred from homology"/>
<dbReference type="Gene3D" id="3.40.50.620">
    <property type="entry name" value="HUPs"/>
    <property type="match status" value="2"/>
</dbReference>
<dbReference type="InterPro" id="IPR002301">
    <property type="entry name" value="Ile-tRNA-ligase"/>
</dbReference>
<dbReference type="NCBIfam" id="TIGR00392">
    <property type="entry name" value="ileS"/>
    <property type="match status" value="1"/>
</dbReference>
<evidence type="ECO:0000256" key="11">
    <source>
        <dbReference type="HAMAP-Rule" id="MF_02003"/>
    </source>
</evidence>
<evidence type="ECO:0000256" key="2">
    <source>
        <dbReference type="ARBA" id="ARBA00022598"/>
    </source>
</evidence>
<comment type="similarity">
    <text evidence="11">Belongs to the class-I aminoacyl-tRNA synthetase family. IleS type 2 subfamily.</text>
</comment>
<dbReference type="GO" id="GO:0000049">
    <property type="term" value="F:tRNA binding"/>
    <property type="evidence" value="ECO:0007669"/>
    <property type="project" value="InterPro"/>
</dbReference>
<dbReference type="GO" id="GO:0002161">
    <property type="term" value="F:aminoacyl-tRNA deacylase activity"/>
    <property type="evidence" value="ECO:0007669"/>
    <property type="project" value="InterPro"/>
</dbReference>
<dbReference type="EC" id="6.1.1.5" evidence="11"/>
<keyword evidence="8 11" id="KW-0030">Aminoacyl-tRNA synthetase</keyword>
<comment type="cofactor">
    <cofactor evidence="11">
        <name>Zn(2+)</name>
        <dbReference type="ChEBI" id="CHEBI:29105"/>
    </cofactor>
</comment>
<evidence type="ECO:0000259" key="13">
    <source>
        <dbReference type="Pfam" id="PF08264"/>
    </source>
</evidence>
<dbReference type="OrthoDB" id="9810365at2"/>
<dbReference type="Pfam" id="PF19302">
    <property type="entry name" value="DUF5915"/>
    <property type="match status" value="1"/>
</dbReference>
<dbReference type="SUPFAM" id="SSF50677">
    <property type="entry name" value="ValRS/IleRS/LeuRS editing domain"/>
    <property type="match status" value="1"/>
</dbReference>
<dbReference type="GO" id="GO:0008270">
    <property type="term" value="F:zinc ion binding"/>
    <property type="evidence" value="ECO:0007669"/>
    <property type="project" value="UniProtKB-UniRule"/>
</dbReference>
<feature type="short sequence motif" description="'KMSKS' region" evidence="11">
    <location>
        <begin position="604"/>
        <end position="608"/>
    </location>
</feature>
<comment type="function">
    <text evidence="9 11">Catalyzes the attachment of isoleucine to tRNA(Ile). As IleRS can inadvertently accommodate and process structurally similar amino acids such as valine, to avoid such errors it has two additional distinct tRNA(Ile)-dependent editing activities. One activity is designated as 'pretransfer' editing and involves the hydrolysis of activated Val-AMP. The other activity is designated 'posttransfer' editing and involves deacylation of mischarged Val-tRNA(Ile).</text>
</comment>
<comment type="catalytic activity">
    <reaction evidence="10 11">
        <text>tRNA(Ile) + L-isoleucine + ATP = L-isoleucyl-tRNA(Ile) + AMP + diphosphate</text>
        <dbReference type="Rhea" id="RHEA:11060"/>
        <dbReference type="Rhea" id="RHEA-COMP:9666"/>
        <dbReference type="Rhea" id="RHEA-COMP:9695"/>
        <dbReference type="ChEBI" id="CHEBI:30616"/>
        <dbReference type="ChEBI" id="CHEBI:33019"/>
        <dbReference type="ChEBI" id="CHEBI:58045"/>
        <dbReference type="ChEBI" id="CHEBI:78442"/>
        <dbReference type="ChEBI" id="CHEBI:78528"/>
        <dbReference type="ChEBI" id="CHEBI:456215"/>
        <dbReference type="EC" id="6.1.1.5"/>
    </reaction>
</comment>
<evidence type="ECO:0000256" key="9">
    <source>
        <dbReference type="ARBA" id="ARBA00025217"/>
    </source>
</evidence>
<dbReference type="EMBL" id="FRAC01000048">
    <property type="protein sequence ID" value="SHL72938.1"/>
    <property type="molecule type" value="Genomic_DNA"/>
</dbReference>
<comment type="subunit">
    <text evidence="11">Monomer.</text>
</comment>
<feature type="domain" description="Methionyl/Valyl/Leucyl/Isoleucyl-tRNA synthetase anticodon-binding" evidence="13">
    <location>
        <begin position="691"/>
        <end position="835"/>
    </location>
</feature>
<evidence type="ECO:0000256" key="10">
    <source>
        <dbReference type="ARBA" id="ARBA00048359"/>
    </source>
</evidence>